<dbReference type="OrthoDB" id="6699874at2"/>
<dbReference type="GeneID" id="45234169"/>
<sequence length="74" mass="8389">MIVNKLNEWRIATSTNGHEIQVKVIPLKRIQNALTGKTWVEVGKAIQLKSGEEVGLNLDGKSFYASYNQLYRLN</sequence>
<dbReference type="Proteomes" id="UP000000430">
    <property type="component" value="Chromosome"/>
</dbReference>
<protein>
    <recommendedName>
        <fullName evidence="3">Transposase</fullName>
    </recommendedName>
</protein>
<accession>Q6FBE0</accession>
<dbReference type="AlphaFoldDB" id="Q6FBE0"/>
<reference evidence="1 2" key="1">
    <citation type="journal article" date="2004" name="Nucleic Acids Res.">
        <title>Unique features revealed by the genome sequence of Acinetobacter sp. ADP1, a versatile and naturally transformation competent bacterium.</title>
        <authorList>
            <person name="Barbe V."/>
            <person name="Vallenet D."/>
            <person name="Fonknechten N."/>
            <person name="Kreimeyer A."/>
            <person name="Oztas S."/>
            <person name="Labarre L."/>
            <person name="Cruveiller S."/>
            <person name="Robert C."/>
            <person name="Duprat S."/>
            <person name="Wincker P."/>
            <person name="Ornston L.N."/>
            <person name="Weissenbach J."/>
            <person name="Marliere P."/>
            <person name="Cohen G.N."/>
            <person name="Medigue C."/>
        </authorList>
    </citation>
    <scope>NUCLEOTIDE SEQUENCE [LARGE SCALE GENOMIC DNA]</scope>
    <source>
        <strain evidence="2">ATCC 33305 / BD413 / ADP1</strain>
    </source>
</reference>
<dbReference type="STRING" id="202950.GCA_001485005_03160"/>
<dbReference type="eggNOG" id="ENOG5031RJY">
    <property type="taxonomic scope" value="Bacteria"/>
</dbReference>
<dbReference type="RefSeq" id="WP_004926865.1">
    <property type="nucleotide sequence ID" value="NC_005966.1"/>
</dbReference>
<dbReference type="KEGG" id="aci:ACIAD1786"/>
<dbReference type="HOGENOM" id="CLU_191945_0_0_6"/>
<organism evidence="1 2">
    <name type="scientific">Acinetobacter baylyi (strain ATCC 33305 / BD413 / ADP1)</name>
    <dbReference type="NCBI Taxonomy" id="62977"/>
    <lineage>
        <taxon>Bacteria</taxon>
        <taxon>Pseudomonadati</taxon>
        <taxon>Pseudomonadota</taxon>
        <taxon>Gammaproteobacteria</taxon>
        <taxon>Moraxellales</taxon>
        <taxon>Moraxellaceae</taxon>
        <taxon>Acinetobacter</taxon>
    </lineage>
</organism>
<evidence type="ECO:0000313" key="2">
    <source>
        <dbReference type="Proteomes" id="UP000000430"/>
    </source>
</evidence>
<evidence type="ECO:0008006" key="3">
    <source>
        <dbReference type="Google" id="ProtNLM"/>
    </source>
</evidence>
<dbReference type="BioCyc" id="ASP62977:ACIAD_RS08240-MONOMER"/>
<evidence type="ECO:0000313" key="1">
    <source>
        <dbReference type="EMBL" id="CAG68623.1"/>
    </source>
</evidence>
<name>Q6FBE0_ACIAD</name>
<dbReference type="EMBL" id="CR543861">
    <property type="protein sequence ID" value="CAG68623.1"/>
    <property type="molecule type" value="Genomic_DNA"/>
</dbReference>
<proteinExistence type="predicted"/>
<gene>
    <name evidence="1" type="ordered locus">ACIAD1786</name>
</gene>